<keyword evidence="2" id="KW-1185">Reference proteome</keyword>
<name>A0ACC0X3Z0_9ROSI</name>
<dbReference type="EMBL" id="CM047749">
    <property type="protein sequence ID" value="KAJ0010338.1"/>
    <property type="molecule type" value="Genomic_DNA"/>
</dbReference>
<sequence length="56" mass="6520">MPIVFLELKFFSGFFSLCCSLYGRRFYDESLNCSFAQRVESYGSVVKKLSYSGQWP</sequence>
<dbReference type="Proteomes" id="UP001163603">
    <property type="component" value="Chromosome 14"/>
</dbReference>
<evidence type="ECO:0000313" key="2">
    <source>
        <dbReference type="Proteomes" id="UP001163603"/>
    </source>
</evidence>
<comment type="caution">
    <text evidence="1">The sequence shown here is derived from an EMBL/GenBank/DDBJ whole genome shotgun (WGS) entry which is preliminary data.</text>
</comment>
<evidence type="ECO:0000313" key="1">
    <source>
        <dbReference type="EMBL" id="KAJ0010338.1"/>
    </source>
</evidence>
<gene>
    <name evidence="1" type="ORF">Pint_33490</name>
</gene>
<reference evidence="2" key="1">
    <citation type="journal article" date="2023" name="G3 (Bethesda)">
        <title>Genome assembly and association tests identify interacting loci associated with vigor, precocity, and sex in interspecific pistachio rootstocks.</title>
        <authorList>
            <person name="Palmer W."/>
            <person name="Jacygrad E."/>
            <person name="Sagayaradj S."/>
            <person name="Cavanaugh K."/>
            <person name="Han R."/>
            <person name="Bertier L."/>
            <person name="Beede B."/>
            <person name="Kafkas S."/>
            <person name="Golino D."/>
            <person name="Preece J."/>
            <person name="Michelmore R."/>
        </authorList>
    </citation>
    <scope>NUCLEOTIDE SEQUENCE [LARGE SCALE GENOMIC DNA]</scope>
</reference>
<proteinExistence type="predicted"/>
<protein>
    <submittedName>
        <fullName evidence="1">Uncharacterized protein</fullName>
    </submittedName>
</protein>
<organism evidence="1 2">
    <name type="scientific">Pistacia integerrima</name>
    <dbReference type="NCBI Taxonomy" id="434235"/>
    <lineage>
        <taxon>Eukaryota</taxon>
        <taxon>Viridiplantae</taxon>
        <taxon>Streptophyta</taxon>
        <taxon>Embryophyta</taxon>
        <taxon>Tracheophyta</taxon>
        <taxon>Spermatophyta</taxon>
        <taxon>Magnoliopsida</taxon>
        <taxon>eudicotyledons</taxon>
        <taxon>Gunneridae</taxon>
        <taxon>Pentapetalae</taxon>
        <taxon>rosids</taxon>
        <taxon>malvids</taxon>
        <taxon>Sapindales</taxon>
        <taxon>Anacardiaceae</taxon>
        <taxon>Pistacia</taxon>
    </lineage>
</organism>
<accession>A0ACC0X3Z0</accession>